<dbReference type="eggNOG" id="COG4701">
    <property type="taxonomic scope" value="Bacteria"/>
</dbReference>
<dbReference type="AlphaFoldDB" id="H8GRG5"/>
<gene>
    <name evidence="1" type="ORF">Metal_3495</name>
</gene>
<evidence type="ECO:0008006" key="3">
    <source>
        <dbReference type="Google" id="ProtNLM"/>
    </source>
</evidence>
<name>H8GRG5_METAL</name>
<reference evidence="1 2" key="1">
    <citation type="journal article" date="2013" name="Genome Announc.">
        <title>Genome Sequence of the Obligate Gammaproteobacterial Methanotroph Methylomicrobium album Strain BG8.</title>
        <authorList>
            <person name="Kits K.D."/>
            <person name="Kalyuzhnaya M.G."/>
            <person name="Klotz M.G."/>
            <person name="Jetten M.S."/>
            <person name="Op den Camp H.J."/>
            <person name="Vuilleumier S."/>
            <person name="Bringel F."/>
            <person name="Dispirito A.A."/>
            <person name="Murrell J.C."/>
            <person name="Bruce D."/>
            <person name="Cheng J.F."/>
            <person name="Copeland A."/>
            <person name="Goodwin L."/>
            <person name="Hauser L."/>
            <person name="Lajus A."/>
            <person name="Land M.L."/>
            <person name="Lapidus A."/>
            <person name="Lucas S."/>
            <person name="Medigue C."/>
            <person name="Pitluck S."/>
            <person name="Woyke T."/>
            <person name="Zeytun A."/>
            <person name="Stein L.Y."/>
        </authorList>
    </citation>
    <scope>NUCLEOTIDE SEQUENCE [LARGE SCALE GENOMIC DNA]</scope>
    <source>
        <strain evidence="1 2">BG8</strain>
    </source>
</reference>
<keyword evidence="2" id="KW-1185">Reference proteome</keyword>
<protein>
    <recommendedName>
        <fullName evidence="3">DUF721 domain-containing protein</fullName>
    </recommendedName>
</protein>
<organism evidence="1 2">
    <name type="scientific">Methylomicrobium album BG8</name>
    <dbReference type="NCBI Taxonomy" id="686340"/>
    <lineage>
        <taxon>Bacteria</taxon>
        <taxon>Pseudomonadati</taxon>
        <taxon>Pseudomonadota</taxon>
        <taxon>Gammaproteobacteria</taxon>
        <taxon>Methylococcales</taxon>
        <taxon>Methylococcaceae</taxon>
        <taxon>Methylomicrobium</taxon>
    </lineage>
</organism>
<proteinExistence type="predicted"/>
<dbReference type="InterPro" id="IPR007922">
    <property type="entry name" value="DciA-like"/>
</dbReference>
<evidence type="ECO:0000313" key="2">
    <source>
        <dbReference type="Proteomes" id="UP000005090"/>
    </source>
</evidence>
<dbReference type="HOGENOM" id="CLU_140301_0_0_6"/>
<dbReference type="Proteomes" id="UP000005090">
    <property type="component" value="Chromosome"/>
</dbReference>
<dbReference type="EMBL" id="CM001475">
    <property type="protein sequence ID" value="EIC31144.1"/>
    <property type="molecule type" value="Genomic_DNA"/>
</dbReference>
<dbReference type="Pfam" id="PF05258">
    <property type="entry name" value="DciA"/>
    <property type="match status" value="1"/>
</dbReference>
<dbReference type="RefSeq" id="WP_005374285.1">
    <property type="nucleotide sequence ID" value="NZ_CM001475.1"/>
</dbReference>
<accession>H8GRG5</accession>
<evidence type="ECO:0000313" key="1">
    <source>
        <dbReference type="EMBL" id="EIC31144.1"/>
    </source>
</evidence>
<sequence>MAFKLAYSFQNRALDVFRIRLARQQSLLQAIRSGLPSPLADHVLHCVVNEKKLLLYTDSAAWASQLRFLKQEILQSARNAHEGAIDKLQIRILADQISEHPQPRRKANLPSSEKIAMIGDQAKTMGDSQLRQALQRLGATLAKLADE</sequence>